<dbReference type="InterPro" id="IPR021109">
    <property type="entry name" value="Peptidase_aspartic_dom_sf"/>
</dbReference>
<feature type="disulfide bond" evidence="12">
    <location>
        <begin position="329"/>
        <end position="333"/>
    </location>
</feature>
<dbReference type="GO" id="GO:0004190">
    <property type="term" value="F:aspartic-type endopeptidase activity"/>
    <property type="evidence" value="ECO:0007669"/>
    <property type="project" value="UniProtKB-KW"/>
</dbReference>
<evidence type="ECO:0000256" key="7">
    <source>
        <dbReference type="ARBA" id="ARBA00022801"/>
    </source>
</evidence>
<keyword evidence="6 13" id="KW-0064">Aspartyl protease</keyword>
<dbReference type="InterPro" id="IPR011001">
    <property type="entry name" value="Saposin-like"/>
</dbReference>
<dbReference type="CDD" id="cd06098">
    <property type="entry name" value="phytepsin"/>
    <property type="match status" value="1"/>
</dbReference>
<name>A0AAE1WYQ0_9LAMI</name>
<dbReference type="InterPro" id="IPR007856">
    <property type="entry name" value="SapB_1"/>
</dbReference>
<keyword evidence="3" id="KW-0926">Vacuole</keyword>
<comment type="subcellular location">
    <subcellularLocation>
        <location evidence="1">Vacuole</location>
    </subcellularLocation>
</comment>
<reference evidence="17" key="2">
    <citation type="journal article" date="2024" name="Plant">
        <title>Genomic evolution and insights into agronomic trait innovations of Sesamum species.</title>
        <authorList>
            <person name="Miao H."/>
            <person name="Wang L."/>
            <person name="Qu L."/>
            <person name="Liu H."/>
            <person name="Sun Y."/>
            <person name="Le M."/>
            <person name="Wang Q."/>
            <person name="Wei S."/>
            <person name="Zheng Y."/>
            <person name="Lin W."/>
            <person name="Duan Y."/>
            <person name="Cao H."/>
            <person name="Xiong S."/>
            <person name="Wang X."/>
            <person name="Wei L."/>
            <person name="Li C."/>
            <person name="Ma Q."/>
            <person name="Ju M."/>
            <person name="Zhao R."/>
            <person name="Li G."/>
            <person name="Mu C."/>
            <person name="Tian Q."/>
            <person name="Mei H."/>
            <person name="Zhang T."/>
            <person name="Gao T."/>
            <person name="Zhang H."/>
        </authorList>
    </citation>
    <scope>NUCLEOTIDE SEQUENCE</scope>
    <source>
        <strain evidence="17">K16</strain>
    </source>
</reference>
<evidence type="ECO:0000256" key="13">
    <source>
        <dbReference type="RuleBase" id="RU000454"/>
    </source>
</evidence>
<dbReference type="Proteomes" id="UP001289374">
    <property type="component" value="Unassembled WGS sequence"/>
</dbReference>
<reference evidence="17" key="1">
    <citation type="submission" date="2020-06" db="EMBL/GenBank/DDBJ databases">
        <authorList>
            <person name="Li T."/>
            <person name="Hu X."/>
            <person name="Zhang T."/>
            <person name="Song X."/>
            <person name="Zhang H."/>
            <person name="Dai N."/>
            <person name="Sheng W."/>
            <person name="Hou X."/>
            <person name="Wei L."/>
        </authorList>
    </citation>
    <scope>NUCLEOTIDE SEQUENCE</scope>
    <source>
        <strain evidence="17">K16</strain>
        <tissue evidence="17">Leaf</tissue>
    </source>
</reference>
<sequence length="557" mass="60884">MYLSWMSNQLLLLFSFVLGWISLLGVVLPSGLFHSCGDLYGRLRLTWQAEKMKRPYLLTLVCFWAITCSLMPSSDGLRRIGLKKRLLDLASIKAARQARLDGKYGVILKDRGIKLGDSDVDIVYLKNYMDAQYYGEISIGSPPQNFTVIFDTGSSNLWVPSSKCYFSIACYFHSRYKASKSSTYTKIGKPCSIHYGSGSISGYFSQDNVGVGDVVVKDQVFIETTREGSLTFVLAKFDGILGLGFQEISVGDTVPVWYNMVDQGLVDEKVFSFWLNRDPTAEVGGEIIFGGVDSTHYKGDHSYVPITEKGYWQFEMGDFLIGNQSTGFCEGGCAAIVDSGTSLLTGPTSIVTQINHAIGAEGVVSTECKEIVSQYGDMIWDLLVAGVEPKKVCSEIGLCYSDGAQSVSSNIEMVVDKQTDKGTSVGESPLCTACQMAVVWMKNQLNNQEVKEKVLDYVNQLCESIPSPGGEALIDCNAISSMPNVTFTIGDKAYVLTPEQYILKTGEGPAAICISGFMALDVSPPRGPLWILGDVFMGVYHTVFDYGNLRLGFAEAA</sequence>
<dbReference type="PANTHER" id="PTHR47966:SF28">
    <property type="entry name" value="OS01G0290000 PROTEIN"/>
    <property type="match status" value="1"/>
</dbReference>
<evidence type="ECO:0000313" key="18">
    <source>
        <dbReference type="Proteomes" id="UP001289374"/>
    </source>
</evidence>
<feature type="disulfide bond" evidence="12">
    <location>
        <begin position="164"/>
        <end position="170"/>
    </location>
</feature>
<proteinExistence type="inferred from homology"/>
<dbReference type="InterPro" id="IPR001969">
    <property type="entry name" value="Aspartic_peptidase_AS"/>
</dbReference>
<dbReference type="Pfam" id="PF00026">
    <property type="entry name" value="Asp"/>
    <property type="match status" value="1"/>
</dbReference>
<dbReference type="AlphaFoldDB" id="A0AAE1WYQ0"/>
<keyword evidence="14" id="KW-0472">Membrane</keyword>
<evidence type="ECO:0000256" key="10">
    <source>
        <dbReference type="ARBA" id="ARBA00023180"/>
    </source>
</evidence>
<feature type="domain" description="Peptidase A1" evidence="16">
    <location>
        <begin position="133"/>
        <end position="554"/>
    </location>
</feature>
<dbReference type="FunFam" id="2.40.70.10:FF:000044">
    <property type="entry name" value="Lysosomal aspartic protease"/>
    <property type="match status" value="1"/>
</dbReference>
<dbReference type="PROSITE" id="PS50015">
    <property type="entry name" value="SAP_B"/>
    <property type="match status" value="2"/>
</dbReference>
<protein>
    <submittedName>
        <fullName evidence="17">Aspartic proteinase</fullName>
    </submittedName>
</protein>
<evidence type="ECO:0000259" key="15">
    <source>
        <dbReference type="PROSITE" id="PS50015"/>
    </source>
</evidence>
<dbReference type="InterPro" id="IPR033869">
    <property type="entry name" value="Phytepsin"/>
</dbReference>
<keyword evidence="14" id="KW-1133">Transmembrane helix</keyword>
<keyword evidence="10" id="KW-0325">Glycoprotein</keyword>
<dbReference type="Gene3D" id="2.40.70.10">
    <property type="entry name" value="Acid Proteases"/>
    <property type="match status" value="2"/>
</dbReference>
<dbReference type="PANTHER" id="PTHR47966">
    <property type="entry name" value="BETA-SITE APP-CLEAVING ENZYME, ISOFORM A-RELATED"/>
    <property type="match status" value="1"/>
</dbReference>
<evidence type="ECO:0000259" key="16">
    <source>
        <dbReference type="PROSITE" id="PS51767"/>
    </source>
</evidence>
<dbReference type="SUPFAM" id="SSF47862">
    <property type="entry name" value="Saposin"/>
    <property type="match status" value="1"/>
</dbReference>
<dbReference type="PROSITE" id="PS51767">
    <property type="entry name" value="PEPTIDASE_A1"/>
    <property type="match status" value="1"/>
</dbReference>
<dbReference type="SMART" id="SM00741">
    <property type="entry name" value="SapB"/>
    <property type="match status" value="1"/>
</dbReference>
<dbReference type="GO" id="GO:0006629">
    <property type="term" value="P:lipid metabolic process"/>
    <property type="evidence" value="ECO:0007669"/>
    <property type="project" value="InterPro"/>
</dbReference>
<feature type="active site" evidence="11">
    <location>
        <position position="338"/>
    </location>
</feature>
<keyword evidence="18" id="KW-1185">Reference proteome</keyword>
<evidence type="ECO:0000256" key="6">
    <source>
        <dbReference type="ARBA" id="ARBA00022750"/>
    </source>
</evidence>
<dbReference type="FunFam" id="2.40.70.10:FF:000115">
    <property type="entry name" value="Lysosomal aspartic protease"/>
    <property type="match status" value="1"/>
</dbReference>
<dbReference type="GO" id="GO:0006508">
    <property type="term" value="P:proteolysis"/>
    <property type="evidence" value="ECO:0007669"/>
    <property type="project" value="UniProtKB-KW"/>
</dbReference>
<keyword evidence="4 13" id="KW-0645">Protease</keyword>
<dbReference type="Pfam" id="PF03489">
    <property type="entry name" value="SapB_2"/>
    <property type="match status" value="1"/>
</dbReference>
<dbReference type="InterPro" id="IPR008139">
    <property type="entry name" value="SaposinB_dom"/>
</dbReference>
<evidence type="ECO:0000256" key="9">
    <source>
        <dbReference type="ARBA" id="ARBA00023157"/>
    </source>
</evidence>
<feature type="domain" description="Saposin B-type" evidence="15">
    <location>
        <begin position="363"/>
        <end position="403"/>
    </location>
</feature>
<dbReference type="GO" id="GO:0005773">
    <property type="term" value="C:vacuole"/>
    <property type="evidence" value="ECO:0007669"/>
    <property type="project" value="UniProtKB-SubCell"/>
</dbReference>
<comment type="caution">
    <text evidence="17">The sequence shown here is derived from an EMBL/GenBank/DDBJ whole genome shotgun (WGS) entry which is preliminary data.</text>
</comment>
<evidence type="ECO:0000256" key="3">
    <source>
        <dbReference type="ARBA" id="ARBA00022554"/>
    </source>
</evidence>
<dbReference type="InterPro" id="IPR008138">
    <property type="entry name" value="SapB_2"/>
</dbReference>
<dbReference type="EMBL" id="JACGWL010000005">
    <property type="protein sequence ID" value="KAK4402082.1"/>
    <property type="molecule type" value="Genomic_DNA"/>
</dbReference>
<gene>
    <name evidence="17" type="ORF">Sango_0948900</name>
</gene>
<accession>A0AAE1WYQ0</accession>
<feature type="transmembrane region" description="Helical" evidence="14">
    <location>
        <begin position="57"/>
        <end position="77"/>
    </location>
</feature>
<evidence type="ECO:0000256" key="5">
    <source>
        <dbReference type="ARBA" id="ARBA00022729"/>
    </source>
</evidence>
<dbReference type="Gene3D" id="1.10.225.10">
    <property type="entry name" value="Saposin-like"/>
    <property type="match status" value="1"/>
</dbReference>
<evidence type="ECO:0000256" key="8">
    <source>
        <dbReference type="ARBA" id="ARBA00023145"/>
    </source>
</evidence>
<dbReference type="PRINTS" id="PR00792">
    <property type="entry name" value="PEPSIN"/>
</dbReference>
<evidence type="ECO:0000256" key="11">
    <source>
        <dbReference type="PIRSR" id="PIRSR601461-1"/>
    </source>
</evidence>
<keyword evidence="9 12" id="KW-1015">Disulfide bond</keyword>
<feature type="active site" evidence="11">
    <location>
        <position position="151"/>
    </location>
</feature>
<keyword evidence="8" id="KW-0865">Zymogen</keyword>
<dbReference type="InterPro" id="IPR001461">
    <property type="entry name" value="Aspartic_peptidase_A1"/>
</dbReference>
<organism evidence="17 18">
    <name type="scientific">Sesamum angolense</name>
    <dbReference type="NCBI Taxonomy" id="2727404"/>
    <lineage>
        <taxon>Eukaryota</taxon>
        <taxon>Viridiplantae</taxon>
        <taxon>Streptophyta</taxon>
        <taxon>Embryophyta</taxon>
        <taxon>Tracheophyta</taxon>
        <taxon>Spermatophyta</taxon>
        <taxon>Magnoliopsida</taxon>
        <taxon>eudicotyledons</taxon>
        <taxon>Gunneridae</taxon>
        <taxon>Pentapetalae</taxon>
        <taxon>asterids</taxon>
        <taxon>lamiids</taxon>
        <taxon>Lamiales</taxon>
        <taxon>Pedaliaceae</taxon>
        <taxon>Sesamum</taxon>
    </lineage>
</organism>
<evidence type="ECO:0000256" key="12">
    <source>
        <dbReference type="PIRSR" id="PIRSR601461-2"/>
    </source>
</evidence>
<evidence type="ECO:0000256" key="4">
    <source>
        <dbReference type="ARBA" id="ARBA00022670"/>
    </source>
</evidence>
<evidence type="ECO:0000256" key="14">
    <source>
        <dbReference type="SAM" id="Phobius"/>
    </source>
</evidence>
<keyword evidence="7 13" id="KW-0378">Hydrolase</keyword>
<evidence type="ECO:0000256" key="1">
    <source>
        <dbReference type="ARBA" id="ARBA00004116"/>
    </source>
</evidence>
<keyword evidence="14" id="KW-0812">Transmembrane</keyword>
<comment type="similarity">
    <text evidence="2 13">Belongs to the peptidase A1 family.</text>
</comment>
<keyword evidence="5" id="KW-0732">Signal</keyword>
<evidence type="ECO:0000313" key="17">
    <source>
        <dbReference type="EMBL" id="KAK4402082.1"/>
    </source>
</evidence>
<dbReference type="Pfam" id="PF05184">
    <property type="entry name" value="SapB_1"/>
    <property type="match status" value="1"/>
</dbReference>
<dbReference type="InterPro" id="IPR033121">
    <property type="entry name" value="PEPTIDASE_A1"/>
</dbReference>
<feature type="domain" description="Saposin B-type" evidence="15">
    <location>
        <begin position="427"/>
        <end position="468"/>
    </location>
</feature>
<evidence type="ECO:0000256" key="2">
    <source>
        <dbReference type="ARBA" id="ARBA00007447"/>
    </source>
</evidence>
<dbReference type="SUPFAM" id="SSF50630">
    <property type="entry name" value="Acid proteases"/>
    <property type="match status" value="1"/>
</dbReference>
<dbReference type="PROSITE" id="PS00141">
    <property type="entry name" value="ASP_PROTEASE"/>
    <property type="match status" value="2"/>
</dbReference>
<dbReference type="FunFam" id="1.10.225.10:FF:000001">
    <property type="entry name" value="Aspartic proteinase A1"/>
    <property type="match status" value="1"/>
</dbReference>